<reference evidence="1 2" key="1">
    <citation type="submission" date="2013-11" db="EMBL/GenBank/DDBJ databases">
        <title>Metagenomic analysis of a methanogenic consortium involved in long chain n-alkane degradation.</title>
        <authorList>
            <person name="Davidova I.A."/>
            <person name="Callaghan A.V."/>
            <person name="Wawrik B."/>
            <person name="Pruitt S."/>
            <person name="Marks C."/>
            <person name="Duncan K.E."/>
            <person name="Suflita J.M."/>
        </authorList>
    </citation>
    <scope>NUCLEOTIDE SEQUENCE [LARGE SCALE GENOMIC DNA]</scope>
    <source>
        <strain evidence="1 2">SPR</strain>
    </source>
</reference>
<evidence type="ECO:0000313" key="1">
    <source>
        <dbReference type="EMBL" id="KIX12653.1"/>
    </source>
</evidence>
<gene>
    <name evidence="1" type="ORF">X474_18080</name>
</gene>
<evidence type="ECO:0000313" key="2">
    <source>
        <dbReference type="Proteomes" id="UP000032233"/>
    </source>
</evidence>
<protein>
    <submittedName>
        <fullName evidence="1">Uncharacterized protein</fullName>
    </submittedName>
</protein>
<dbReference type="InParanoid" id="A0A0D2HQA0"/>
<comment type="caution">
    <text evidence="1">The sequence shown here is derived from an EMBL/GenBank/DDBJ whole genome shotgun (WGS) entry which is preliminary data.</text>
</comment>
<accession>A0A0D2HQA0</accession>
<sequence length="74" mass="8395">MDKDNTKQMGSMMHIDEGKIGINLDEIVGLRIQKIVQVQGLLHRALDHIFTMTTVQLSRFTSSVTLYSIFNDSI</sequence>
<keyword evidence="2" id="KW-1185">Reference proteome</keyword>
<dbReference type="Proteomes" id="UP000032233">
    <property type="component" value="Unassembled WGS sequence"/>
</dbReference>
<dbReference type="AlphaFoldDB" id="A0A0D2HQA0"/>
<dbReference type="RefSeq" id="WP_044350382.1">
    <property type="nucleotide sequence ID" value="NZ_AZAC01000028.1"/>
</dbReference>
<name>A0A0D2HQA0_9BACT</name>
<organism evidence="1 2">
    <name type="scientific">Dethiosulfatarculus sandiegensis</name>
    <dbReference type="NCBI Taxonomy" id="1429043"/>
    <lineage>
        <taxon>Bacteria</taxon>
        <taxon>Pseudomonadati</taxon>
        <taxon>Thermodesulfobacteriota</taxon>
        <taxon>Desulfarculia</taxon>
        <taxon>Desulfarculales</taxon>
        <taxon>Desulfarculaceae</taxon>
        <taxon>Dethiosulfatarculus</taxon>
    </lineage>
</organism>
<dbReference type="EMBL" id="AZAC01000028">
    <property type="protein sequence ID" value="KIX12653.1"/>
    <property type="molecule type" value="Genomic_DNA"/>
</dbReference>
<proteinExistence type="predicted"/>